<dbReference type="Pfam" id="PF01323">
    <property type="entry name" value="DSBA"/>
    <property type="match status" value="2"/>
</dbReference>
<dbReference type="CDD" id="cd03022">
    <property type="entry name" value="DsbA_HCCA_Iso"/>
    <property type="match status" value="2"/>
</dbReference>
<dbReference type="Proteomes" id="UP000070544">
    <property type="component" value="Unassembled WGS sequence"/>
</dbReference>
<dbReference type="STRING" id="1344416.A0A139A978"/>
<gene>
    <name evidence="2" type="ORF">M427DRAFT_136900</name>
</gene>
<dbReference type="GO" id="GO:1901170">
    <property type="term" value="P:naphthalene catabolic process"/>
    <property type="evidence" value="ECO:0007669"/>
    <property type="project" value="InterPro"/>
</dbReference>
<dbReference type="OMA" id="FYWADKF"/>
<dbReference type="GO" id="GO:0006749">
    <property type="term" value="P:glutathione metabolic process"/>
    <property type="evidence" value="ECO:0007669"/>
    <property type="project" value="TreeGrafter"/>
</dbReference>
<dbReference type="GO" id="GO:0004364">
    <property type="term" value="F:glutathione transferase activity"/>
    <property type="evidence" value="ECO:0007669"/>
    <property type="project" value="TreeGrafter"/>
</dbReference>
<evidence type="ECO:0000259" key="1">
    <source>
        <dbReference type="Pfam" id="PF01323"/>
    </source>
</evidence>
<feature type="domain" description="DSBA-like thioredoxin" evidence="1">
    <location>
        <begin position="8"/>
        <end position="211"/>
    </location>
</feature>
<accession>A0A139A978</accession>
<dbReference type="PANTHER" id="PTHR42943:SF2">
    <property type="entry name" value="GLUTATHIONE S-TRANSFERASE KAPPA 1"/>
    <property type="match status" value="1"/>
</dbReference>
<proteinExistence type="predicted"/>
<dbReference type="GO" id="GO:0004602">
    <property type="term" value="F:glutathione peroxidase activity"/>
    <property type="evidence" value="ECO:0007669"/>
    <property type="project" value="TreeGrafter"/>
</dbReference>
<dbReference type="InterPro" id="IPR001853">
    <property type="entry name" value="DSBA-like_thioredoxin_dom"/>
</dbReference>
<dbReference type="GO" id="GO:0005739">
    <property type="term" value="C:mitochondrion"/>
    <property type="evidence" value="ECO:0007669"/>
    <property type="project" value="TreeGrafter"/>
</dbReference>
<name>A0A139A978_GONPJ</name>
<keyword evidence="3" id="KW-1185">Reference proteome</keyword>
<sequence>MTQQQKLIEFGYDIVCPWAYIASRRIESVASKHGAKIIWTPVLLGGIYDLVNAEFGKNNSASVAFSKTKAAYSARDFRRTVARWNVPLRQHPKHPVRTVKAGRLLWACPESHRAVLTHALYKAYWVDNLDVSSDAVLQGVLDAAVPELRLSASVAVEDERNKELLRVATEVAVKRGTPGVPAIFIPDSRLPDGGRMFWGGDRLHFVEGALAALDQPTTSLVAVSMPRFTRGPLTRPKTLRMWFDFSSPWTYLGWTQVGRILEEAGPLCSLELRPTLLGIVFKEIGTPVVPSLVVSKQKREYSGKDLLFWVDYWNNLPYPVSGERKPVRFQFNSNFPLRTPIALRMVTAIQSEGAPLADVVKLIDTLYHACWADNIAVSDKNPQPLVKYLDYKGFDGALLLKKAQSSSANELLRKNTAEAVQTGVCGFPSFQVDGGELFWGQDRLDVLADHLFSEKSEQRL</sequence>
<dbReference type="GO" id="GO:0005777">
    <property type="term" value="C:peroxisome"/>
    <property type="evidence" value="ECO:0007669"/>
    <property type="project" value="TreeGrafter"/>
</dbReference>
<protein>
    <submittedName>
        <fullName evidence="2">Thioredoxin-like protein</fullName>
    </submittedName>
</protein>
<dbReference type="AlphaFoldDB" id="A0A139A978"/>
<dbReference type="GO" id="GO:0018845">
    <property type="term" value="F:2-hydroxychromene-2-carboxylate isomerase activity"/>
    <property type="evidence" value="ECO:0007669"/>
    <property type="project" value="InterPro"/>
</dbReference>
<feature type="domain" description="DSBA-like thioredoxin" evidence="1">
    <location>
        <begin position="238"/>
        <end position="451"/>
    </location>
</feature>
<dbReference type="InterPro" id="IPR036249">
    <property type="entry name" value="Thioredoxin-like_sf"/>
</dbReference>
<dbReference type="InterPro" id="IPR044087">
    <property type="entry name" value="NahD-like"/>
</dbReference>
<dbReference type="EMBL" id="KQ965783">
    <property type="protein sequence ID" value="KXS12953.1"/>
    <property type="molecule type" value="Genomic_DNA"/>
</dbReference>
<organism evidence="2 3">
    <name type="scientific">Gonapodya prolifera (strain JEL478)</name>
    <name type="common">Monoblepharis prolifera</name>
    <dbReference type="NCBI Taxonomy" id="1344416"/>
    <lineage>
        <taxon>Eukaryota</taxon>
        <taxon>Fungi</taxon>
        <taxon>Fungi incertae sedis</taxon>
        <taxon>Chytridiomycota</taxon>
        <taxon>Chytridiomycota incertae sedis</taxon>
        <taxon>Monoblepharidomycetes</taxon>
        <taxon>Monoblepharidales</taxon>
        <taxon>Gonapodyaceae</taxon>
        <taxon>Gonapodya</taxon>
    </lineage>
</organism>
<dbReference type="OrthoDB" id="4664297at2759"/>
<dbReference type="SUPFAM" id="SSF52833">
    <property type="entry name" value="Thioredoxin-like"/>
    <property type="match status" value="2"/>
</dbReference>
<reference evidence="2 3" key="1">
    <citation type="journal article" date="2015" name="Genome Biol. Evol.">
        <title>Phylogenomic analyses indicate that early fungi evolved digesting cell walls of algal ancestors of land plants.</title>
        <authorList>
            <person name="Chang Y."/>
            <person name="Wang S."/>
            <person name="Sekimoto S."/>
            <person name="Aerts A.L."/>
            <person name="Choi C."/>
            <person name="Clum A."/>
            <person name="LaButti K.M."/>
            <person name="Lindquist E.A."/>
            <person name="Yee Ngan C."/>
            <person name="Ohm R.A."/>
            <person name="Salamov A.A."/>
            <person name="Grigoriev I.V."/>
            <person name="Spatafora J.W."/>
            <person name="Berbee M.L."/>
        </authorList>
    </citation>
    <scope>NUCLEOTIDE SEQUENCE [LARGE SCALE GENOMIC DNA]</scope>
    <source>
        <strain evidence="2 3">JEL478</strain>
    </source>
</reference>
<evidence type="ECO:0000313" key="3">
    <source>
        <dbReference type="Proteomes" id="UP000070544"/>
    </source>
</evidence>
<dbReference type="PANTHER" id="PTHR42943">
    <property type="entry name" value="GLUTATHIONE S-TRANSFERASE KAPPA"/>
    <property type="match status" value="1"/>
</dbReference>
<dbReference type="InterPro" id="IPR051924">
    <property type="entry name" value="GST_Kappa/NadH"/>
</dbReference>
<dbReference type="Gene3D" id="3.40.30.10">
    <property type="entry name" value="Glutaredoxin"/>
    <property type="match status" value="2"/>
</dbReference>
<evidence type="ECO:0000313" key="2">
    <source>
        <dbReference type="EMBL" id="KXS12953.1"/>
    </source>
</evidence>